<dbReference type="AlphaFoldDB" id="A0A9W8ITH7"/>
<feature type="non-terminal residue" evidence="2">
    <location>
        <position position="1"/>
    </location>
</feature>
<name>A0A9W8ITH7_9AGAR</name>
<dbReference type="EMBL" id="JANBPK010001453">
    <property type="protein sequence ID" value="KAJ2923021.1"/>
    <property type="molecule type" value="Genomic_DNA"/>
</dbReference>
<evidence type="ECO:0000313" key="2">
    <source>
        <dbReference type="EMBL" id="KAJ2923021.1"/>
    </source>
</evidence>
<gene>
    <name evidence="2" type="ORF">H1R20_g14073</name>
</gene>
<protein>
    <recommendedName>
        <fullName evidence="4">Clp1</fullName>
    </recommendedName>
</protein>
<dbReference type="Proteomes" id="UP001140091">
    <property type="component" value="Unassembled WGS sequence"/>
</dbReference>
<feature type="region of interest" description="Disordered" evidence="1">
    <location>
        <begin position="1"/>
        <end position="49"/>
    </location>
</feature>
<proteinExistence type="predicted"/>
<organism evidence="2 3">
    <name type="scientific">Candolleomyces eurysporus</name>
    <dbReference type="NCBI Taxonomy" id="2828524"/>
    <lineage>
        <taxon>Eukaryota</taxon>
        <taxon>Fungi</taxon>
        <taxon>Dikarya</taxon>
        <taxon>Basidiomycota</taxon>
        <taxon>Agaricomycotina</taxon>
        <taxon>Agaricomycetes</taxon>
        <taxon>Agaricomycetidae</taxon>
        <taxon>Agaricales</taxon>
        <taxon>Agaricineae</taxon>
        <taxon>Psathyrellaceae</taxon>
        <taxon>Candolleomyces</taxon>
    </lineage>
</organism>
<comment type="caution">
    <text evidence="2">The sequence shown here is derived from an EMBL/GenBank/DDBJ whole genome shotgun (WGS) entry which is preliminary data.</text>
</comment>
<dbReference type="OrthoDB" id="2570975at2759"/>
<evidence type="ECO:0008006" key="4">
    <source>
        <dbReference type="Google" id="ProtNLM"/>
    </source>
</evidence>
<reference evidence="2" key="1">
    <citation type="submission" date="2022-06" db="EMBL/GenBank/DDBJ databases">
        <title>Genome Sequence of Candolleomyces eurysporus.</title>
        <authorList>
            <person name="Buettner E."/>
        </authorList>
    </citation>
    <scope>NUCLEOTIDE SEQUENCE</scope>
    <source>
        <strain evidence="2">VTCC 930004</strain>
    </source>
</reference>
<sequence length="362" mass="40318">MSVLRSNKLTRGLVDSENTPPTILIKGRTTLDASKKRRTRTFHPSPSHRTQKYLIEQAKRKEQMKTKPGSPAAPRFCTFTVARVPQPSQASTPEVEMKDETPATQEIKIPIQLTRPDYTEVSQAALAAIDPDWEHIAPEYIREKLETLSLSMVDNFYSAPLNLPKDALPESAEVLLKNPHGILPSHLAAVHSATAPPSTIPRKVTVYPVHNALLAAHCSRLPPFAQPKEKPTASADGRINLPIRSMALPAPECFVPLMTYLYTKNSYDLLQALFLEKPPQNLEEDQKEMIPHYATKLGRANTYQGLMLRVIAITGVWKNACALGIFDDGLWDTLDLAWDVITEAFNVAAGQPQFVIQSFKRV</sequence>
<keyword evidence="3" id="KW-1185">Reference proteome</keyword>
<accession>A0A9W8ITH7</accession>
<evidence type="ECO:0000313" key="3">
    <source>
        <dbReference type="Proteomes" id="UP001140091"/>
    </source>
</evidence>
<evidence type="ECO:0000256" key="1">
    <source>
        <dbReference type="SAM" id="MobiDB-lite"/>
    </source>
</evidence>